<comment type="caution">
    <text evidence="7">The sequence shown here is derived from an EMBL/GenBank/DDBJ whole genome shotgun (WGS) entry which is preliminary data.</text>
</comment>
<proteinExistence type="predicted"/>
<evidence type="ECO:0000313" key="7">
    <source>
        <dbReference type="EMBL" id="OYD80167.1"/>
    </source>
</evidence>
<comment type="subcellular location">
    <subcellularLocation>
        <location evidence="1">Endomembrane system</location>
        <topology evidence="1">Multi-pass membrane protein</topology>
    </subcellularLocation>
</comment>
<protein>
    <recommendedName>
        <fullName evidence="6">DUF1232 domain-containing protein</fullName>
    </recommendedName>
</protein>
<feature type="transmembrane region" description="Helical" evidence="5">
    <location>
        <begin position="56"/>
        <end position="77"/>
    </location>
</feature>
<dbReference type="Pfam" id="PF06803">
    <property type="entry name" value="DUF1232"/>
    <property type="match status" value="1"/>
</dbReference>
<evidence type="ECO:0000313" key="8">
    <source>
        <dbReference type="Proteomes" id="UP000215367"/>
    </source>
</evidence>
<dbReference type="AlphaFoldDB" id="A0A235H3X6"/>
<dbReference type="InterPro" id="IPR010652">
    <property type="entry name" value="DUF1232"/>
</dbReference>
<gene>
    <name evidence="7" type="ORF">CHT98_32630</name>
</gene>
<dbReference type="Proteomes" id="UP000215367">
    <property type="component" value="Unassembled WGS sequence"/>
</dbReference>
<dbReference type="GO" id="GO:0012505">
    <property type="term" value="C:endomembrane system"/>
    <property type="evidence" value="ECO:0007669"/>
    <property type="project" value="UniProtKB-SubCell"/>
</dbReference>
<sequence length="129" mass="14132">MLSTAKGWARRIKRDVIALYLAARDPRTPWYARVAAAAVAAYALSPIDLIPDFVPVLGYLDDLLIVPLGILLVIRLIPAEVLEEHRATAARLAARPVSYVAAALMVGIWLVAAVALFWWLEPYVAGWLG</sequence>
<accession>A0A235H3X6</accession>
<evidence type="ECO:0000256" key="1">
    <source>
        <dbReference type="ARBA" id="ARBA00004127"/>
    </source>
</evidence>
<name>A0A235H3X6_AZOBR</name>
<evidence type="ECO:0000256" key="4">
    <source>
        <dbReference type="ARBA" id="ARBA00023136"/>
    </source>
</evidence>
<evidence type="ECO:0000259" key="6">
    <source>
        <dbReference type="Pfam" id="PF06803"/>
    </source>
</evidence>
<keyword evidence="2 5" id="KW-0812">Transmembrane</keyword>
<organism evidence="7 8">
    <name type="scientific">Azospirillum brasilense</name>
    <dbReference type="NCBI Taxonomy" id="192"/>
    <lineage>
        <taxon>Bacteria</taxon>
        <taxon>Pseudomonadati</taxon>
        <taxon>Pseudomonadota</taxon>
        <taxon>Alphaproteobacteria</taxon>
        <taxon>Rhodospirillales</taxon>
        <taxon>Azospirillaceae</taxon>
        <taxon>Azospirillum</taxon>
    </lineage>
</organism>
<reference evidence="7 8" key="1">
    <citation type="submission" date="2017-07" db="EMBL/GenBank/DDBJ databases">
        <title>Whole genome sequence of Azospirillum brasilense 2A1, a potential biofertilizer strain.</title>
        <authorList>
            <person name="Fontana C.A."/>
            <person name="Toffoli L.M."/>
            <person name="Salazar S.M."/>
            <person name="Puglisi E."/>
            <person name="Pedraza R."/>
            <person name="Bassi D."/>
            <person name="Cocconcelli P.S."/>
        </authorList>
    </citation>
    <scope>NUCLEOTIDE SEQUENCE [LARGE SCALE GENOMIC DNA]</scope>
    <source>
        <strain evidence="7 8">2A1</strain>
    </source>
</reference>
<evidence type="ECO:0000256" key="2">
    <source>
        <dbReference type="ARBA" id="ARBA00022692"/>
    </source>
</evidence>
<keyword evidence="4 5" id="KW-0472">Membrane</keyword>
<feature type="transmembrane region" description="Helical" evidence="5">
    <location>
        <begin position="97"/>
        <end position="120"/>
    </location>
</feature>
<dbReference type="EMBL" id="NOWT01000070">
    <property type="protein sequence ID" value="OYD80167.1"/>
    <property type="molecule type" value="Genomic_DNA"/>
</dbReference>
<keyword evidence="3 5" id="KW-1133">Transmembrane helix</keyword>
<feature type="transmembrane region" description="Helical" evidence="5">
    <location>
        <begin position="30"/>
        <end position="50"/>
    </location>
</feature>
<evidence type="ECO:0000256" key="3">
    <source>
        <dbReference type="ARBA" id="ARBA00022989"/>
    </source>
</evidence>
<evidence type="ECO:0000256" key="5">
    <source>
        <dbReference type="SAM" id="Phobius"/>
    </source>
</evidence>
<feature type="domain" description="DUF1232" evidence="6">
    <location>
        <begin position="32"/>
        <end position="68"/>
    </location>
</feature>